<gene>
    <name evidence="2" type="ORF">FCL42_01005</name>
</gene>
<feature type="transmembrane region" description="Helical" evidence="1">
    <location>
        <begin position="6"/>
        <end position="24"/>
    </location>
</feature>
<feature type="transmembrane region" description="Helical" evidence="1">
    <location>
        <begin position="52"/>
        <end position="72"/>
    </location>
</feature>
<evidence type="ECO:0000256" key="1">
    <source>
        <dbReference type="SAM" id="Phobius"/>
    </source>
</evidence>
<evidence type="ECO:0000313" key="2">
    <source>
        <dbReference type="EMBL" id="TKB58358.1"/>
    </source>
</evidence>
<dbReference type="Proteomes" id="UP000305675">
    <property type="component" value="Unassembled WGS sequence"/>
</dbReference>
<dbReference type="OrthoDB" id="6190059at2"/>
<dbReference type="EMBL" id="SWCJ01000001">
    <property type="protein sequence ID" value="TKB58358.1"/>
    <property type="molecule type" value="Genomic_DNA"/>
</dbReference>
<reference evidence="2 3" key="1">
    <citation type="submission" date="2019-04" db="EMBL/GenBank/DDBJ databases">
        <authorList>
            <person name="Hwang J.C."/>
        </authorList>
    </citation>
    <scope>NUCLEOTIDE SEQUENCE [LARGE SCALE GENOMIC DNA]</scope>
    <source>
        <strain evidence="2 3">IMCC35002</strain>
    </source>
</reference>
<comment type="caution">
    <text evidence="2">The sequence shown here is derived from an EMBL/GenBank/DDBJ whole genome shotgun (WGS) entry which is preliminary data.</text>
</comment>
<organism evidence="2 3">
    <name type="scientific">Ferrimonas aestuarii</name>
    <dbReference type="NCBI Taxonomy" id="2569539"/>
    <lineage>
        <taxon>Bacteria</taxon>
        <taxon>Pseudomonadati</taxon>
        <taxon>Pseudomonadota</taxon>
        <taxon>Gammaproteobacteria</taxon>
        <taxon>Alteromonadales</taxon>
        <taxon>Ferrimonadaceae</taxon>
        <taxon>Ferrimonas</taxon>
    </lineage>
</organism>
<feature type="transmembrane region" description="Helical" evidence="1">
    <location>
        <begin position="87"/>
        <end position="106"/>
    </location>
</feature>
<protein>
    <submittedName>
        <fullName evidence="2">Uncharacterized protein</fullName>
    </submittedName>
</protein>
<keyword evidence="1" id="KW-0472">Membrane</keyword>
<name>A0A4V5NZU6_9GAMM</name>
<sequence length="337" mass="39102">MTDYIDFLIFTSPILIVPLILYFWNNLRFKARSIIRLIFYSNPLAQLSSNKFFSNFIPGLCGFYFLCLDVWGDDWDLIKNHKETHELIFSLLMIGAAIVIFFRSMSDYFEEESEKKKTSFSEFFTMITAKIVSEKLKRFKQSATTISKNGDTFKSITKPRDQINIILGEIDNLLYNVFDVKKSGVCTTIMRKDPKTENWHYIFNTNNSWKHTKASTLIDNRSTASESLHRGESIFHASKEESSKKGLYYLSDRDKRTGDGSVFCYPAVITNPDYSDEFVISIVTYGKRLCRPHDEVLEDAIDEILTNLCSRIELELTLFSIYDWKFEFHTAKSRGAA</sequence>
<proteinExistence type="predicted"/>
<evidence type="ECO:0000313" key="3">
    <source>
        <dbReference type="Proteomes" id="UP000305675"/>
    </source>
</evidence>
<keyword evidence="1" id="KW-1133">Transmembrane helix</keyword>
<dbReference type="AlphaFoldDB" id="A0A4V5NZU6"/>
<keyword evidence="3" id="KW-1185">Reference proteome</keyword>
<keyword evidence="1" id="KW-0812">Transmembrane</keyword>
<accession>A0A4V5NZU6</accession>
<dbReference type="RefSeq" id="WP_136861506.1">
    <property type="nucleotide sequence ID" value="NZ_SWCJ01000001.1"/>
</dbReference>